<name>A0A7G6WZJ5_9ACTN</name>
<reference evidence="9" key="1">
    <citation type="submission" date="2019-09" db="EMBL/GenBank/DDBJ databases">
        <title>Antimicrobial potential of Antarctic Bacteria.</title>
        <authorList>
            <person name="Benaud N."/>
            <person name="Edwards R.J."/>
            <person name="Ferrari B.C."/>
        </authorList>
    </citation>
    <scope>NUCLEOTIDE SEQUENCE [LARGE SCALE GENOMIC DNA]</scope>
    <source>
        <strain evidence="9">SPB151</strain>
    </source>
</reference>
<dbReference type="GO" id="GO:0004177">
    <property type="term" value="F:aminopeptidase activity"/>
    <property type="evidence" value="ECO:0007669"/>
    <property type="project" value="UniProtKB-EC"/>
</dbReference>
<gene>
    <name evidence="8" type="ORF">F1D05_17650</name>
</gene>
<dbReference type="GO" id="GO:0016020">
    <property type="term" value="C:membrane"/>
    <property type="evidence" value="ECO:0007669"/>
    <property type="project" value="TreeGrafter"/>
</dbReference>
<organism evidence="8 9">
    <name type="scientific">Kribbella qitaiheensis</name>
    <dbReference type="NCBI Taxonomy" id="1544730"/>
    <lineage>
        <taxon>Bacteria</taxon>
        <taxon>Bacillati</taxon>
        <taxon>Actinomycetota</taxon>
        <taxon>Actinomycetes</taxon>
        <taxon>Propionibacteriales</taxon>
        <taxon>Kribbellaceae</taxon>
        <taxon>Kribbella</taxon>
    </lineage>
</organism>
<proteinExistence type="inferred from homology"/>
<dbReference type="InterPro" id="IPR002410">
    <property type="entry name" value="Peptidase_S33"/>
</dbReference>
<dbReference type="PRINTS" id="PR00793">
    <property type="entry name" value="PROAMNOPTASE"/>
</dbReference>
<reference evidence="8 9" key="2">
    <citation type="journal article" date="2020" name="Microbiol. Resour. Announc.">
        <title>Antarctic desert soil bacteria exhibit high novel natural product potential, evaluated through long-read genome sequencing and comparative genomics.</title>
        <authorList>
            <person name="Benaud N."/>
            <person name="Edwards R.J."/>
            <person name="Amos T.G."/>
            <person name="D'Agostino P.M."/>
            <person name="Gutierrez-Chavez C."/>
            <person name="Montgomery K."/>
            <person name="Nicetic I."/>
            <person name="Ferrari B.C."/>
        </authorList>
    </citation>
    <scope>NUCLEOTIDE SEQUENCE [LARGE SCALE GENOMIC DNA]</scope>
    <source>
        <strain evidence="8 9">SPB151</strain>
    </source>
</reference>
<keyword evidence="9" id="KW-1185">Reference proteome</keyword>
<evidence type="ECO:0000256" key="4">
    <source>
        <dbReference type="ARBA" id="ARBA00022723"/>
    </source>
</evidence>
<dbReference type="Gene3D" id="3.40.50.1820">
    <property type="entry name" value="alpha/beta hydrolase"/>
    <property type="match status" value="1"/>
</dbReference>
<dbReference type="GO" id="GO:0046872">
    <property type="term" value="F:metal ion binding"/>
    <property type="evidence" value="ECO:0007669"/>
    <property type="project" value="UniProtKB-KW"/>
</dbReference>
<protein>
    <submittedName>
        <fullName evidence="8">Alpha/beta fold hydrolase</fullName>
    </submittedName>
</protein>
<accession>A0A7G6WZJ5</accession>
<evidence type="ECO:0000256" key="2">
    <source>
        <dbReference type="ARBA" id="ARBA00022448"/>
    </source>
</evidence>
<dbReference type="InterPro" id="IPR012292">
    <property type="entry name" value="Globin/Proto"/>
</dbReference>
<dbReference type="Gene3D" id="1.10.490.10">
    <property type="entry name" value="Globins"/>
    <property type="match status" value="1"/>
</dbReference>
<keyword evidence="4" id="KW-0479">Metal-binding</keyword>
<evidence type="ECO:0000313" key="9">
    <source>
        <dbReference type="Proteomes" id="UP000515563"/>
    </source>
</evidence>
<evidence type="ECO:0000256" key="1">
    <source>
        <dbReference type="ARBA" id="ARBA00010088"/>
    </source>
</evidence>
<dbReference type="InterPro" id="IPR050266">
    <property type="entry name" value="AB_hydrolase_sf"/>
</dbReference>
<dbReference type="InterPro" id="IPR001486">
    <property type="entry name" value="Hemoglobin_trunc"/>
</dbReference>
<dbReference type="RefSeq" id="WP_185448689.1">
    <property type="nucleotide sequence ID" value="NZ_CP043661.1"/>
</dbReference>
<evidence type="ECO:0000256" key="3">
    <source>
        <dbReference type="ARBA" id="ARBA00022617"/>
    </source>
</evidence>
<keyword evidence="5 8" id="KW-0378">Hydrolase</keyword>
<dbReference type="GO" id="GO:0019825">
    <property type="term" value="F:oxygen binding"/>
    <property type="evidence" value="ECO:0007669"/>
    <property type="project" value="InterPro"/>
</dbReference>
<dbReference type="InterPro" id="IPR000073">
    <property type="entry name" value="AB_hydrolase_1"/>
</dbReference>
<keyword evidence="3" id="KW-0349">Heme</keyword>
<dbReference type="SUPFAM" id="SSF53474">
    <property type="entry name" value="alpha/beta-Hydrolases"/>
    <property type="match status" value="1"/>
</dbReference>
<keyword evidence="2" id="KW-0813">Transport</keyword>
<dbReference type="Pfam" id="PF01152">
    <property type="entry name" value="Bac_globin"/>
    <property type="match status" value="1"/>
</dbReference>
<dbReference type="CDD" id="cd14775">
    <property type="entry name" value="TrHb2_O-like"/>
    <property type="match status" value="1"/>
</dbReference>
<evidence type="ECO:0000259" key="7">
    <source>
        <dbReference type="Pfam" id="PF00561"/>
    </source>
</evidence>
<evidence type="ECO:0000313" key="8">
    <source>
        <dbReference type="EMBL" id="QNE19410.1"/>
    </source>
</evidence>
<evidence type="ECO:0000256" key="6">
    <source>
        <dbReference type="ARBA" id="ARBA00023004"/>
    </source>
</evidence>
<dbReference type="InterPro" id="IPR009050">
    <property type="entry name" value="Globin-like_sf"/>
</dbReference>
<feature type="domain" description="AB hydrolase-1" evidence="7">
    <location>
        <begin position="26"/>
        <end position="151"/>
    </location>
</feature>
<evidence type="ECO:0000256" key="5">
    <source>
        <dbReference type="ARBA" id="ARBA00022801"/>
    </source>
</evidence>
<sequence>MDDGELVDVGDVTLFVRELGERSERPSLVVIHGGPDVGHGYLLPGFEPLARDHHIVLFDFRGCGRSTRGLPDDALQPEYVVEDAHRLIDKLGLGEVDLLGFSTGGRAAMQFLEKHPDQVRRLVLASTTAYTDFEPQLASWDEYQRRRQAGESVSVWDLELAPAYDVLRAGLGTDKGDWSYERAISGAMHPWAPADPERVLRDAGKPILILHGEQDMGFPVEVAHRLHSAVPGSELAIIPSAGHMCHFEKAELWSGQIRRFLDAPLANRSGDWHPGAMETVYEAAGGSEGMVRLAEAWHSRVMADEVVSHAFSHGFHPQHSERLAAYWAEALGGPTTYSSDFGDESTVVRTHSGNGPHHEMDRRAIACFDQALDDVGLTDPLRQVLHDYFAWATTTSMTQYTGTKSDVPDGLSIPRWSWEGLVPAAS</sequence>
<dbReference type="GO" id="GO:0020037">
    <property type="term" value="F:heme binding"/>
    <property type="evidence" value="ECO:0007669"/>
    <property type="project" value="InterPro"/>
</dbReference>
<dbReference type="AlphaFoldDB" id="A0A7G6WZJ5"/>
<dbReference type="SUPFAM" id="SSF46458">
    <property type="entry name" value="Globin-like"/>
    <property type="match status" value="1"/>
</dbReference>
<comment type="similarity">
    <text evidence="1">Belongs to the peptidase S33 family.</text>
</comment>
<dbReference type="PANTHER" id="PTHR43798:SF33">
    <property type="entry name" value="HYDROLASE, PUTATIVE (AFU_ORTHOLOGUE AFUA_2G14860)-RELATED"/>
    <property type="match status" value="1"/>
</dbReference>
<dbReference type="GO" id="GO:0006508">
    <property type="term" value="P:proteolysis"/>
    <property type="evidence" value="ECO:0007669"/>
    <property type="project" value="InterPro"/>
</dbReference>
<dbReference type="KEGG" id="kqi:F1D05_17650"/>
<dbReference type="Proteomes" id="UP000515563">
    <property type="component" value="Chromosome"/>
</dbReference>
<keyword evidence="6" id="KW-0408">Iron</keyword>
<dbReference type="PRINTS" id="PR00111">
    <property type="entry name" value="ABHYDROLASE"/>
</dbReference>
<dbReference type="InterPro" id="IPR029058">
    <property type="entry name" value="AB_hydrolase_fold"/>
</dbReference>
<dbReference type="EMBL" id="CP043661">
    <property type="protein sequence ID" value="QNE19410.1"/>
    <property type="molecule type" value="Genomic_DNA"/>
</dbReference>
<dbReference type="Pfam" id="PF00561">
    <property type="entry name" value="Abhydrolase_1"/>
    <property type="match status" value="1"/>
</dbReference>
<dbReference type="PANTHER" id="PTHR43798">
    <property type="entry name" value="MONOACYLGLYCEROL LIPASE"/>
    <property type="match status" value="1"/>
</dbReference>